<dbReference type="RefSeq" id="WP_020581258.1">
    <property type="nucleotide sequence ID" value="NZ_JOJP01000001.1"/>
</dbReference>
<dbReference type="STRING" id="305900.GV64_19425"/>
<dbReference type="InterPro" id="IPR017853">
    <property type="entry name" value="GH"/>
</dbReference>
<evidence type="ECO:0000256" key="4">
    <source>
        <dbReference type="ARBA" id="ARBA00023001"/>
    </source>
</evidence>
<dbReference type="Pfam" id="PF00232">
    <property type="entry name" value="Glyco_hydro_1"/>
    <property type="match status" value="1"/>
</dbReference>
<sequence>MDHLNIPRDFLIGAATAAYQIEGAVREDGRGPSIWDTFCHQPGNIDRGHNADTACDHYHRYQEDVGIMDQLSLDAYRFSISWSRIFPEGKGRINPKGLAFYDRLIDSLLEAGITPFTTLFHWDTPEALYQQYGGFAGRETCYHFADYTKTVVNHFGDRVKHWITVNEPWEHATFGHLFGHHAPGKRNPWTFWRAMHHILLGHGMAMQAIRSEDSTAKAGLTLSYTPMHIKGSRAIDLEAAKTANAFMNGIAFDPIFKGHYPEVLWQRFRWFRPPVNPGDFDIIQTPTDFTGLNYYSREFVRGNRLVPGLRGTFVARRPEPDPYRYTAMDWEIYPEGFNELLTLMRAEYGNPPVYITENGAAYFDKVDHGIVSDQPRISYLRSHIHEVLKARQEGTDVRGYFAWSLLDNFEWAKGFSTRFGLVHVDYESGKRTIKNSGYWLQQQIRQRGALEVPAGLMTLERA</sequence>
<dbReference type="Proteomes" id="UP000027997">
    <property type="component" value="Unassembled WGS sequence"/>
</dbReference>
<dbReference type="InterPro" id="IPR018120">
    <property type="entry name" value="Glyco_hydro_1_AS"/>
</dbReference>
<dbReference type="PROSITE" id="PS00572">
    <property type="entry name" value="GLYCOSYL_HYDROL_F1_1"/>
    <property type="match status" value="1"/>
</dbReference>
<dbReference type="PANTHER" id="PTHR10353:SF36">
    <property type="entry name" value="LP05116P"/>
    <property type="match status" value="1"/>
</dbReference>
<comment type="catalytic activity">
    <reaction evidence="11">
        <text>Hydrolysis of terminal, non-reducing beta-D-glucosyl residues with release of beta-D-glucose.</text>
        <dbReference type="EC" id="3.2.1.21"/>
    </reaction>
</comment>
<feature type="binding site" evidence="9">
    <location>
        <position position="403"/>
    </location>
    <ligand>
        <name>substrate</name>
    </ligand>
</feature>
<evidence type="ECO:0000256" key="2">
    <source>
        <dbReference type="ARBA" id="ARBA00012744"/>
    </source>
</evidence>
<keyword evidence="6 11" id="KW-0326">Glycosidase</keyword>
<name>A0A081KEN4_9GAMM</name>
<organism evidence="12 13">
    <name type="scientific">Endozoicomonas elysicola</name>
    <dbReference type="NCBI Taxonomy" id="305900"/>
    <lineage>
        <taxon>Bacteria</taxon>
        <taxon>Pseudomonadati</taxon>
        <taxon>Pseudomonadota</taxon>
        <taxon>Gammaproteobacteria</taxon>
        <taxon>Oceanospirillales</taxon>
        <taxon>Endozoicomonadaceae</taxon>
        <taxon>Endozoicomonas</taxon>
    </lineage>
</organism>
<feature type="binding site" evidence="9">
    <location>
        <position position="295"/>
    </location>
    <ligand>
        <name>substrate</name>
    </ligand>
</feature>
<dbReference type="Gene3D" id="3.20.20.80">
    <property type="entry name" value="Glycosidases"/>
    <property type="match status" value="1"/>
</dbReference>
<evidence type="ECO:0000256" key="10">
    <source>
        <dbReference type="PROSITE-ProRule" id="PRU10055"/>
    </source>
</evidence>
<feature type="binding site" evidence="9">
    <location>
        <position position="20"/>
    </location>
    <ligand>
        <name>substrate</name>
    </ligand>
</feature>
<evidence type="ECO:0000313" key="12">
    <source>
        <dbReference type="EMBL" id="KEI72610.1"/>
    </source>
</evidence>
<protein>
    <recommendedName>
        <fullName evidence="2 11">Beta-glucosidase</fullName>
        <ecNumber evidence="2 11">3.2.1.21</ecNumber>
    </recommendedName>
</protein>
<gene>
    <name evidence="12" type="ORF">GV64_19425</name>
</gene>
<dbReference type="GO" id="GO:0008422">
    <property type="term" value="F:beta-glucosidase activity"/>
    <property type="evidence" value="ECO:0007669"/>
    <property type="project" value="UniProtKB-EC"/>
</dbReference>
<dbReference type="InterPro" id="IPR001360">
    <property type="entry name" value="Glyco_hydro_1"/>
</dbReference>
<feature type="active site" description="Proton donor" evidence="8">
    <location>
        <position position="167"/>
    </location>
</feature>
<dbReference type="EC" id="3.2.1.21" evidence="2 11"/>
<keyword evidence="4" id="KW-0136">Cellulose degradation</keyword>
<evidence type="ECO:0000256" key="1">
    <source>
        <dbReference type="ARBA" id="ARBA00010838"/>
    </source>
</evidence>
<evidence type="ECO:0000256" key="6">
    <source>
        <dbReference type="ARBA" id="ARBA00023295"/>
    </source>
</evidence>
<evidence type="ECO:0000256" key="3">
    <source>
        <dbReference type="ARBA" id="ARBA00022801"/>
    </source>
</evidence>
<keyword evidence="7" id="KW-0624">Polysaccharide degradation</keyword>
<evidence type="ECO:0000256" key="5">
    <source>
        <dbReference type="ARBA" id="ARBA00023277"/>
    </source>
</evidence>
<dbReference type="NCBIfam" id="TIGR03356">
    <property type="entry name" value="BGL"/>
    <property type="match status" value="1"/>
</dbReference>
<dbReference type="InterPro" id="IPR017736">
    <property type="entry name" value="Glyco_hydro_1_beta-glucosidase"/>
</dbReference>
<evidence type="ECO:0000256" key="9">
    <source>
        <dbReference type="PIRSR" id="PIRSR617736-2"/>
    </source>
</evidence>
<dbReference type="eggNOG" id="COG2723">
    <property type="taxonomic scope" value="Bacteria"/>
</dbReference>
<dbReference type="GO" id="GO:0030245">
    <property type="term" value="P:cellulose catabolic process"/>
    <property type="evidence" value="ECO:0007669"/>
    <property type="project" value="UniProtKB-KW"/>
</dbReference>
<dbReference type="GO" id="GO:0005829">
    <property type="term" value="C:cytosol"/>
    <property type="evidence" value="ECO:0007669"/>
    <property type="project" value="TreeGrafter"/>
</dbReference>
<dbReference type="PRINTS" id="PR00131">
    <property type="entry name" value="GLHYDRLASE1"/>
</dbReference>
<proteinExistence type="inferred from homology"/>
<evidence type="ECO:0000256" key="8">
    <source>
        <dbReference type="PIRSR" id="PIRSR617736-1"/>
    </source>
</evidence>
<dbReference type="PANTHER" id="PTHR10353">
    <property type="entry name" value="GLYCOSYL HYDROLASE"/>
    <property type="match status" value="1"/>
</dbReference>
<feature type="active site" description="Nucleophile" evidence="8 10">
    <location>
        <position position="357"/>
    </location>
</feature>
<keyword evidence="5" id="KW-0119">Carbohydrate metabolism</keyword>
<evidence type="ECO:0000313" key="13">
    <source>
        <dbReference type="Proteomes" id="UP000027997"/>
    </source>
</evidence>
<dbReference type="SUPFAM" id="SSF51445">
    <property type="entry name" value="(Trans)glycosidases"/>
    <property type="match status" value="1"/>
</dbReference>
<feature type="binding site" evidence="9">
    <location>
        <position position="121"/>
    </location>
    <ligand>
        <name>substrate</name>
    </ligand>
</feature>
<comment type="similarity">
    <text evidence="1 11">Belongs to the glycosyl hydrolase 1 family.</text>
</comment>
<dbReference type="AlphaFoldDB" id="A0A081KEN4"/>
<feature type="binding site" evidence="9">
    <location>
        <position position="166"/>
    </location>
    <ligand>
        <name>substrate</name>
    </ligand>
</feature>
<keyword evidence="13" id="KW-1185">Reference proteome</keyword>
<dbReference type="FunFam" id="3.20.20.80:FF:000004">
    <property type="entry name" value="Beta-glucosidase 6-phospho-beta-glucosidase"/>
    <property type="match status" value="1"/>
</dbReference>
<evidence type="ECO:0000256" key="11">
    <source>
        <dbReference type="RuleBase" id="RU361175"/>
    </source>
</evidence>
<dbReference type="EMBL" id="JOJP01000001">
    <property type="protein sequence ID" value="KEI72610.1"/>
    <property type="molecule type" value="Genomic_DNA"/>
</dbReference>
<reference evidence="12 13" key="1">
    <citation type="submission" date="2014-06" db="EMBL/GenBank/DDBJ databases">
        <title>Whole Genome Sequences of Three Symbiotic Endozoicomonas Bacteria.</title>
        <authorList>
            <person name="Neave M.J."/>
            <person name="Apprill A."/>
            <person name="Voolstra C.R."/>
        </authorList>
    </citation>
    <scope>NUCLEOTIDE SEQUENCE [LARGE SCALE GENOMIC DNA]</scope>
    <source>
        <strain evidence="12 13">DSM 22380</strain>
    </source>
</reference>
<feature type="binding site" evidence="9">
    <location>
        <begin position="410"/>
        <end position="411"/>
    </location>
    <ligand>
        <name>substrate</name>
    </ligand>
</feature>
<evidence type="ECO:0000256" key="7">
    <source>
        <dbReference type="ARBA" id="ARBA00023326"/>
    </source>
</evidence>
<accession>A0A081KEN4</accession>
<keyword evidence="3 11" id="KW-0378">Hydrolase</keyword>
<comment type="caution">
    <text evidence="12">The sequence shown here is derived from an EMBL/GenBank/DDBJ whole genome shotgun (WGS) entry which is preliminary data.</text>
</comment>